<gene>
    <name evidence="1" type="ORF">LG943_12990</name>
</gene>
<reference evidence="1" key="1">
    <citation type="submission" date="2021-10" db="EMBL/GenBank/DDBJ databases">
        <title>Streptomonospora sp. nov., isolated from mangrove soil.</title>
        <authorList>
            <person name="Chen X."/>
            <person name="Ge X."/>
            <person name="Liu W."/>
        </authorList>
    </citation>
    <scope>NUCLEOTIDE SEQUENCE</scope>
    <source>
        <strain evidence="1">S1-112</strain>
    </source>
</reference>
<keyword evidence="2" id="KW-1185">Reference proteome</keyword>
<evidence type="ECO:0000313" key="1">
    <source>
        <dbReference type="EMBL" id="MDA0565225.1"/>
    </source>
</evidence>
<proteinExistence type="predicted"/>
<dbReference type="AlphaFoldDB" id="A0A9X3NLK4"/>
<sequence>MTPEPHVARVPGSGADALVEHDGTGVVRTSAGAFLRLQHPPAGLADALTGAPAGDDESGAYAAKLTAEMAAREAADAERRWPAARRNVGLVGEGALIEALADALTGWGVAPARFPDGAALLAAPGADPAGGDLPDAAAGDRPGAAPPWDLVIAYADTPAARAGWDALDSLPGHGAAWLRAYREGQVCFVDPISLSTDDPTAEQVRRRRLAASTVPRELDAWQRAAAGSAEELPTAARTLVAARILTVALAWAQRADTLETYRGTLWKLVAATGTLSEHPVLAYDPPPALPASRAAGGGAARPS</sequence>
<accession>A0A9X3NLK4</accession>
<dbReference type="Proteomes" id="UP001140076">
    <property type="component" value="Unassembled WGS sequence"/>
</dbReference>
<comment type="caution">
    <text evidence="1">The sequence shown here is derived from an EMBL/GenBank/DDBJ whole genome shotgun (WGS) entry which is preliminary data.</text>
</comment>
<dbReference type="RefSeq" id="WP_270072497.1">
    <property type="nucleotide sequence ID" value="NZ_JAJAQC010000018.1"/>
</dbReference>
<protein>
    <submittedName>
        <fullName evidence="1">Uncharacterized protein</fullName>
    </submittedName>
</protein>
<evidence type="ECO:0000313" key="2">
    <source>
        <dbReference type="Proteomes" id="UP001140076"/>
    </source>
</evidence>
<organism evidence="1 2">
    <name type="scientific">Streptomonospora mangrovi</name>
    <dbReference type="NCBI Taxonomy" id="2883123"/>
    <lineage>
        <taxon>Bacteria</taxon>
        <taxon>Bacillati</taxon>
        <taxon>Actinomycetota</taxon>
        <taxon>Actinomycetes</taxon>
        <taxon>Streptosporangiales</taxon>
        <taxon>Nocardiopsidaceae</taxon>
        <taxon>Streptomonospora</taxon>
    </lineage>
</organism>
<dbReference type="EMBL" id="JAJAQC010000018">
    <property type="protein sequence ID" value="MDA0565225.1"/>
    <property type="molecule type" value="Genomic_DNA"/>
</dbReference>
<name>A0A9X3NLK4_9ACTN</name>